<feature type="transmembrane region" description="Helical" evidence="6">
    <location>
        <begin position="616"/>
        <end position="638"/>
    </location>
</feature>
<feature type="transmembrane region" description="Helical" evidence="6">
    <location>
        <begin position="700"/>
        <end position="719"/>
    </location>
</feature>
<feature type="transmembrane region" description="Helical" evidence="6">
    <location>
        <begin position="84"/>
        <end position="109"/>
    </location>
</feature>
<evidence type="ECO:0000256" key="6">
    <source>
        <dbReference type="SAM" id="Phobius"/>
    </source>
</evidence>
<proteinExistence type="predicted"/>
<feature type="transmembrane region" description="Helical" evidence="6">
    <location>
        <begin position="206"/>
        <end position="227"/>
    </location>
</feature>
<organism evidence="7">
    <name type="scientific">freshwater metagenome</name>
    <dbReference type="NCBI Taxonomy" id="449393"/>
    <lineage>
        <taxon>unclassified sequences</taxon>
        <taxon>metagenomes</taxon>
        <taxon>ecological metagenomes</taxon>
    </lineage>
</organism>
<keyword evidence="4 6" id="KW-1133">Transmembrane helix</keyword>
<protein>
    <submittedName>
        <fullName evidence="7">Unannotated protein</fullName>
    </submittedName>
</protein>
<gene>
    <name evidence="7" type="ORF">UFOPK1908_00264</name>
    <name evidence="8" type="ORF">UFOPK3576_00826</name>
</gene>
<dbReference type="Pfam" id="PF03706">
    <property type="entry name" value="LPG_synthase_TM"/>
    <property type="match status" value="1"/>
</dbReference>
<evidence type="ECO:0000256" key="5">
    <source>
        <dbReference type="ARBA" id="ARBA00023136"/>
    </source>
</evidence>
<evidence type="ECO:0000256" key="3">
    <source>
        <dbReference type="ARBA" id="ARBA00022692"/>
    </source>
</evidence>
<sequence length="807" mass="85260">MTDQPVRFDDGPSDPLVLDGGQLQTLIIEDGVIPLRVHRPLDLARFVFAIAITVGIVLVAWFASSTSAGIDSDLSSTASLLPGFVVLLLNVIGGIGTLGLPIAASISLVARKRVRQLFDSLLAILVAILFLTALSSIITAIDSPRLLTALTGSASTGGASTAPILGGLIAFITVARLMNRRPWSVISFIVIGSVTIVTILSSAIAIAGLVISITIGWGIGLILRYALGTPTSRPSGVAIALTLERSGYPVISLLAQETTRRGRRYQAVTRNGAVMRVTVFDRDMEGAGIAKAAWTAVRLREDQSSRRFNMRRAVDHAALTSFAAQAAGAPEPRLLVTSEINEDSYLLAYEYIDGQVLSTVDEVTDNDLEQAWRAIRTLHEHQISHRALDASHLVRGVDGTIWLVGHDGGSVAAGDVSMRIDLAELLVTLAMLTSAERAVSTGRTVLGIAGLSRALPALQPVALSGPTRKAVRKHKGLMVELRDMIIEIGPDNEVVEQIKLERVKPKTLVLAVVGTVAGYVLLTQLADVDLVHLFTTADWRWAIAALLFSLITYIGAAWSLAGFVPESIPLVRTTMAQLAGDFATLVSPPTLGAVAVNMRFLQKAGLNPALAGASVAVSQVMAFVMHMLLLIGFGFAAGTQADLTFKPPKIVVIGVVILAVVIVALFAIPQIRRLANDRVVPLLREVGPRLLTVAQRPEKLLEGIGGIVILNLAYIAVLYTSVQAFGGDMSIAVVAVVYLVGATVGQAAPTPGGLGAVEAALTAGLTAAGLDGGIALSAVLLYRLVTFWIPTIPGYWSFSWLTKRGAL</sequence>
<feature type="transmembrane region" description="Helical" evidence="6">
    <location>
        <begin position="43"/>
        <end position="64"/>
    </location>
</feature>
<dbReference type="SUPFAM" id="SSF56112">
    <property type="entry name" value="Protein kinase-like (PK-like)"/>
    <property type="match status" value="1"/>
</dbReference>
<name>A0A6J6HNS4_9ZZZZ</name>
<keyword evidence="2" id="KW-1003">Cell membrane</keyword>
<dbReference type="NCBIfam" id="TIGR00374">
    <property type="entry name" value="flippase-like domain"/>
    <property type="match status" value="1"/>
</dbReference>
<evidence type="ECO:0000256" key="2">
    <source>
        <dbReference type="ARBA" id="ARBA00022475"/>
    </source>
</evidence>
<feature type="transmembrane region" description="Helical" evidence="6">
    <location>
        <begin position="182"/>
        <end position="200"/>
    </location>
</feature>
<evidence type="ECO:0000256" key="4">
    <source>
        <dbReference type="ARBA" id="ARBA00022989"/>
    </source>
</evidence>
<feature type="transmembrane region" description="Helical" evidence="6">
    <location>
        <begin position="121"/>
        <end position="141"/>
    </location>
</feature>
<dbReference type="EMBL" id="CAEZVB010000005">
    <property type="protein sequence ID" value="CAB4614233.1"/>
    <property type="molecule type" value="Genomic_DNA"/>
</dbReference>
<dbReference type="AlphaFoldDB" id="A0A6J6HNS4"/>
<dbReference type="InterPro" id="IPR011009">
    <property type="entry name" value="Kinase-like_dom_sf"/>
</dbReference>
<keyword evidence="5 6" id="KW-0472">Membrane</keyword>
<feature type="transmembrane region" description="Helical" evidence="6">
    <location>
        <begin position="650"/>
        <end position="671"/>
    </location>
</feature>
<feature type="transmembrane region" description="Helical" evidence="6">
    <location>
        <begin position="541"/>
        <end position="564"/>
    </location>
</feature>
<feature type="transmembrane region" description="Helical" evidence="6">
    <location>
        <begin position="153"/>
        <end position="175"/>
    </location>
</feature>
<dbReference type="GO" id="GO:0005886">
    <property type="term" value="C:plasma membrane"/>
    <property type="evidence" value="ECO:0007669"/>
    <property type="project" value="UniProtKB-SubCell"/>
</dbReference>
<dbReference type="PANTHER" id="PTHR39087:SF2">
    <property type="entry name" value="UPF0104 MEMBRANE PROTEIN MJ1595"/>
    <property type="match status" value="1"/>
</dbReference>
<dbReference type="PANTHER" id="PTHR39087">
    <property type="entry name" value="UPF0104 MEMBRANE PROTEIN MJ1595"/>
    <property type="match status" value="1"/>
</dbReference>
<reference evidence="7" key="1">
    <citation type="submission" date="2020-05" db="EMBL/GenBank/DDBJ databases">
        <authorList>
            <person name="Chiriac C."/>
            <person name="Salcher M."/>
            <person name="Ghai R."/>
            <person name="Kavagutti S V."/>
        </authorList>
    </citation>
    <scope>NUCLEOTIDE SEQUENCE</scope>
</reference>
<comment type="subcellular location">
    <subcellularLocation>
        <location evidence="1">Cell membrane</location>
        <topology evidence="1">Multi-pass membrane protein</topology>
    </subcellularLocation>
</comment>
<keyword evidence="3 6" id="KW-0812">Transmembrane</keyword>
<feature type="transmembrane region" description="Helical" evidence="6">
    <location>
        <begin position="731"/>
        <end position="748"/>
    </location>
</feature>
<evidence type="ECO:0000313" key="8">
    <source>
        <dbReference type="EMBL" id="CAB4906969.1"/>
    </source>
</evidence>
<feature type="transmembrane region" description="Helical" evidence="6">
    <location>
        <begin position="760"/>
        <end position="782"/>
    </location>
</feature>
<feature type="transmembrane region" description="Helical" evidence="6">
    <location>
        <begin position="576"/>
        <end position="596"/>
    </location>
</feature>
<dbReference type="InterPro" id="IPR022791">
    <property type="entry name" value="L-PG_synthase/AglD"/>
</dbReference>
<dbReference type="EMBL" id="CAFBMO010000028">
    <property type="protein sequence ID" value="CAB4906969.1"/>
    <property type="molecule type" value="Genomic_DNA"/>
</dbReference>
<evidence type="ECO:0000256" key="1">
    <source>
        <dbReference type="ARBA" id="ARBA00004651"/>
    </source>
</evidence>
<accession>A0A6J6HNS4</accession>
<evidence type="ECO:0000313" key="7">
    <source>
        <dbReference type="EMBL" id="CAB4614233.1"/>
    </source>
</evidence>
<feature type="transmembrane region" description="Helical" evidence="6">
    <location>
        <begin position="507"/>
        <end position="526"/>
    </location>
</feature>